<protein>
    <submittedName>
        <fullName evidence="1">Uncharacterized protein</fullName>
    </submittedName>
</protein>
<reference evidence="1" key="1">
    <citation type="submission" date="2021-05" db="EMBL/GenBank/DDBJ databases">
        <authorList>
            <person name="Scholz U."/>
            <person name="Mascher M."/>
            <person name="Fiebig A."/>
        </authorList>
    </citation>
    <scope>NUCLEOTIDE SEQUENCE [LARGE SCALE GENOMIC DNA]</scope>
</reference>
<organism evidence="1 2">
    <name type="scientific">Avena sativa</name>
    <name type="common">Oat</name>
    <dbReference type="NCBI Taxonomy" id="4498"/>
    <lineage>
        <taxon>Eukaryota</taxon>
        <taxon>Viridiplantae</taxon>
        <taxon>Streptophyta</taxon>
        <taxon>Embryophyta</taxon>
        <taxon>Tracheophyta</taxon>
        <taxon>Spermatophyta</taxon>
        <taxon>Magnoliopsida</taxon>
        <taxon>Liliopsida</taxon>
        <taxon>Poales</taxon>
        <taxon>Poaceae</taxon>
        <taxon>BOP clade</taxon>
        <taxon>Pooideae</taxon>
        <taxon>Poodae</taxon>
        <taxon>Poeae</taxon>
        <taxon>Poeae Chloroplast Group 1 (Aveneae type)</taxon>
        <taxon>Aveninae</taxon>
        <taxon>Avena</taxon>
    </lineage>
</organism>
<evidence type="ECO:0000313" key="2">
    <source>
        <dbReference type="Proteomes" id="UP001732700"/>
    </source>
</evidence>
<dbReference type="EnsemblPlants" id="AVESA.00010b.r2.1AG0022240.1">
    <property type="protein sequence ID" value="AVESA.00010b.r2.1AG0022240.1.CDS"/>
    <property type="gene ID" value="AVESA.00010b.r2.1AG0022240"/>
</dbReference>
<sequence>MVAGIMVTASTGAMNSLLGKLATLMGEEFAKLKNLRKEVKLMRDELSSMKDALERLADVDDLDPQTKRWRNTLRELSYDIEDIIDDFMQKIGANHRNSSFVRKTIRRVKTSIFRHQIASQIEEIKKLVHETSNRHKRYDLKKVILPSSNDVSIDPRVKTLYENTANLVGVEGPVNDLVNRLEDKENQLKVVSIVGFGGLGKTTLANVVYNKIKVEFDRCAFVPVSQKPDIPKLLRSLLHQLGSGPSSHDFELNVLLDKLRERLKNKRYLIIIDDIWDVDAWGVIKCAFPENDLCSRVIATTRIQNVAKTCCSKPCDYVLSMKPLRDEESRQLFFGRIFDSEEACPQQFKDISVEILKKCDGLPLAIISISGLLATDSSNLDEWEYVRNSLGFMHGTKLTLEGMRQILNLSYKDLPCQLKTCFLYLGMYPEDYAIERSELERQWIAEGFVSKEHGQDVEKIARSYFNELVNRSLIQPAKFDSKGSATECKVHDMMLDLILLKSAEENFLTIVDGPQAVTELDYKVHRLSLRLNDASNASMLPSNISISQVRSVMIFRDSWNVPSLSKLKFVRVLFVDSHTTVKLTGLAKLFQLRYLAIHRNIPSDIVHVPHLLHLNIGSNSKLPDGISNMKSLLSLSAFNIEINSLDNIKGLGELTSIRTLTLTSDEHYNDYRAETMRRIDVIGSALTKLSRLESLYLYHRSISMDRLFASFPPPRSLRRLETCQGDQCCWFSRVPNFTKEHHNLRELNLKVLDLHKADIGILAELPSLAILELKASNPYRDEQTVVICGRFPVLKCFGLALNRACNLTFQAGAMPMLQRLMLTFSISKDRLNMDEGSGPSGIENLPALEKVSAYIMYYQETESERRSAESALRSAVSIHPRNPCVEVYFSQRFTGI</sequence>
<evidence type="ECO:0000313" key="1">
    <source>
        <dbReference type="EnsemblPlants" id="AVESA.00010b.r2.1AG0022240.1.CDS"/>
    </source>
</evidence>
<accession>A0ACD5TAV8</accession>
<name>A0ACD5TAV8_AVESA</name>
<reference evidence="1" key="2">
    <citation type="submission" date="2025-09" db="UniProtKB">
        <authorList>
            <consortium name="EnsemblPlants"/>
        </authorList>
    </citation>
    <scope>IDENTIFICATION</scope>
</reference>
<dbReference type="Proteomes" id="UP001732700">
    <property type="component" value="Chromosome 1A"/>
</dbReference>
<proteinExistence type="predicted"/>
<keyword evidence="2" id="KW-1185">Reference proteome</keyword>